<feature type="domain" description="SUN" evidence="7">
    <location>
        <begin position="229"/>
        <end position="390"/>
    </location>
</feature>
<dbReference type="InterPro" id="IPR012919">
    <property type="entry name" value="SUN_dom"/>
</dbReference>
<dbReference type="Pfam" id="PF07738">
    <property type="entry name" value="Sad1_UNC"/>
    <property type="match status" value="1"/>
</dbReference>
<feature type="region of interest" description="Disordered" evidence="5">
    <location>
        <begin position="150"/>
        <end position="184"/>
    </location>
</feature>
<feature type="region of interest" description="Disordered" evidence="5">
    <location>
        <begin position="894"/>
        <end position="920"/>
    </location>
</feature>
<dbReference type="FunFam" id="2.60.120.260:FF:000082">
    <property type="entry name" value="Sad1/UNC domain protein"/>
    <property type="match status" value="1"/>
</dbReference>
<evidence type="ECO:0000256" key="2">
    <source>
        <dbReference type="ARBA" id="ARBA00022692"/>
    </source>
</evidence>
<dbReference type="GeneID" id="85386952"/>
<keyword evidence="2" id="KW-0812">Transmembrane</keyword>
<feature type="compositionally biased region" description="Basic and acidic residues" evidence="5">
    <location>
        <begin position="150"/>
        <end position="175"/>
    </location>
</feature>
<dbReference type="PANTHER" id="PTHR12953">
    <property type="entry name" value="MEMBRANE PROTEIN CH1 RELATED"/>
    <property type="match status" value="1"/>
</dbReference>
<protein>
    <submittedName>
        <fullName evidence="8">UNC-like C-terminal-domain-containing protein</fullName>
    </submittedName>
</protein>
<dbReference type="PANTHER" id="PTHR12953:SF0">
    <property type="entry name" value="SUN DOMAIN-CONTAINING OSSIFICATION FACTOR"/>
    <property type="match status" value="1"/>
</dbReference>
<feature type="region of interest" description="Disordered" evidence="5">
    <location>
        <begin position="70"/>
        <end position="133"/>
    </location>
</feature>
<gene>
    <name evidence="8" type="ORF">BDZ83DRAFT_431656</name>
</gene>
<evidence type="ECO:0000256" key="6">
    <source>
        <dbReference type="SAM" id="SignalP"/>
    </source>
</evidence>
<dbReference type="GO" id="GO:0012505">
    <property type="term" value="C:endomembrane system"/>
    <property type="evidence" value="ECO:0007669"/>
    <property type="project" value="UniProtKB-SubCell"/>
</dbReference>
<dbReference type="EMBL" id="JAHMHS010000081">
    <property type="protein sequence ID" value="KAK1722355.1"/>
    <property type="molecule type" value="Genomic_DNA"/>
</dbReference>
<name>A0AAD8XG89_GLOAC</name>
<keyword evidence="9" id="KW-1185">Reference proteome</keyword>
<feature type="region of interest" description="Disordered" evidence="5">
    <location>
        <begin position="473"/>
        <end position="590"/>
    </location>
</feature>
<dbReference type="RefSeq" id="XP_060362410.1">
    <property type="nucleotide sequence ID" value="XM_060503053.1"/>
</dbReference>
<organism evidence="8 9">
    <name type="scientific">Glomerella acutata</name>
    <name type="common">Colletotrichum acutatum</name>
    <dbReference type="NCBI Taxonomy" id="27357"/>
    <lineage>
        <taxon>Eukaryota</taxon>
        <taxon>Fungi</taxon>
        <taxon>Dikarya</taxon>
        <taxon>Ascomycota</taxon>
        <taxon>Pezizomycotina</taxon>
        <taxon>Sordariomycetes</taxon>
        <taxon>Hypocreomycetidae</taxon>
        <taxon>Glomerellales</taxon>
        <taxon>Glomerellaceae</taxon>
        <taxon>Colletotrichum</taxon>
        <taxon>Colletotrichum acutatum species complex</taxon>
    </lineage>
</organism>
<proteinExistence type="predicted"/>
<evidence type="ECO:0000256" key="1">
    <source>
        <dbReference type="ARBA" id="ARBA00004308"/>
    </source>
</evidence>
<feature type="compositionally biased region" description="Polar residues" evidence="5">
    <location>
        <begin position="526"/>
        <end position="539"/>
    </location>
</feature>
<feature type="compositionally biased region" description="Polar residues" evidence="5">
    <location>
        <begin position="108"/>
        <end position="127"/>
    </location>
</feature>
<keyword evidence="3" id="KW-1133">Transmembrane helix</keyword>
<feature type="compositionally biased region" description="Low complexity" evidence="5">
    <location>
        <begin position="431"/>
        <end position="443"/>
    </location>
</feature>
<dbReference type="GO" id="GO:0034975">
    <property type="term" value="P:protein folding in endoplasmic reticulum"/>
    <property type="evidence" value="ECO:0007669"/>
    <property type="project" value="TreeGrafter"/>
</dbReference>
<dbReference type="Proteomes" id="UP001244207">
    <property type="component" value="Unassembled WGS sequence"/>
</dbReference>
<evidence type="ECO:0000256" key="3">
    <source>
        <dbReference type="ARBA" id="ARBA00022989"/>
    </source>
</evidence>
<dbReference type="AlphaFoldDB" id="A0AAD8XG89"/>
<dbReference type="PROSITE" id="PS51469">
    <property type="entry name" value="SUN"/>
    <property type="match status" value="1"/>
</dbReference>
<feature type="chain" id="PRO_5042069257" evidence="6">
    <location>
        <begin position="30"/>
        <end position="920"/>
    </location>
</feature>
<feature type="compositionally biased region" description="Basic and acidic residues" evidence="5">
    <location>
        <begin position="501"/>
        <end position="519"/>
    </location>
</feature>
<dbReference type="Gene3D" id="2.60.120.260">
    <property type="entry name" value="Galactose-binding domain-like"/>
    <property type="match status" value="1"/>
</dbReference>
<evidence type="ECO:0000313" key="8">
    <source>
        <dbReference type="EMBL" id="KAK1722355.1"/>
    </source>
</evidence>
<comment type="subcellular location">
    <subcellularLocation>
        <location evidence="1">Endomembrane system</location>
    </subcellularLocation>
</comment>
<keyword evidence="6" id="KW-0732">Signal</keyword>
<feature type="region of interest" description="Disordered" evidence="5">
    <location>
        <begin position="426"/>
        <end position="449"/>
    </location>
</feature>
<reference evidence="8" key="1">
    <citation type="submission" date="2021-12" db="EMBL/GenBank/DDBJ databases">
        <title>Comparative genomics, transcriptomics and evolutionary studies reveal genomic signatures of adaptation to plant cell wall in hemibiotrophic fungi.</title>
        <authorList>
            <consortium name="DOE Joint Genome Institute"/>
            <person name="Baroncelli R."/>
            <person name="Diaz J.F."/>
            <person name="Benocci T."/>
            <person name="Peng M."/>
            <person name="Battaglia E."/>
            <person name="Haridas S."/>
            <person name="Andreopoulos W."/>
            <person name="Labutti K."/>
            <person name="Pangilinan J."/>
            <person name="Floch G.L."/>
            <person name="Makela M.R."/>
            <person name="Henrissat B."/>
            <person name="Grigoriev I.V."/>
            <person name="Crouch J.A."/>
            <person name="De Vries R.P."/>
            <person name="Sukno S.A."/>
            <person name="Thon M.R."/>
        </authorList>
    </citation>
    <scope>NUCLEOTIDE SEQUENCE</scope>
    <source>
        <strain evidence="8">CBS 112980</strain>
    </source>
</reference>
<feature type="compositionally biased region" description="Polar residues" evidence="5">
    <location>
        <begin position="898"/>
        <end position="911"/>
    </location>
</feature>
<dbReference type="GO" id="GO:0016020">
    <property type="term" value="C:membrane"/>
    <property type="evidence" value="ECO:0007669"/>
    <property type="project" value="InterPro"/>
</dbReference>
<feature type="compositionally biased region" description="Polar residues" evidence="5">
    <location>
        <begin position="570"/>
        <end position="590"/>
    </location>
</feature>
<evidence type="ECO:0000256" key="4">
    <source>
        <dbReference type="ARBA" id="ARBA00023136"/>
    </source>
</evidence>
<comment type="caution">
    <text evidence="8">The sequence shown here is derived from an EMBL/GenBank/DDBJ whole genome shotgun (WGS) entry which is preliminary data.</text>
</comment>
<keyword evidence="4" id="KW-0472">Membrane</keyword>
<sequence>MWFHGQEPSARAFLIVASLLALVCTSTSSQASSSTDTSLTNTQIAFCQFKTINYITHTLPQQCLKTSWPGGRAFSDGPTPMNDNASLPPDDSTKTTHSAGDTVVAATHVSTPDRTSTDNTNSSPTETATDDEVTPRPFMSFEEWKEMMLRKAGQDPSELKSRKTVERATEHDRATRSSGLDSLGIDDGEIDLNFDVVSEKISNIASAPQAIPTELATSDQQQEPVLYDDGRTQYYRSKDAGKTCKERFSYSSFDAGATVLKTNKGAKNAKAILVENKDSYMLLECSAGNKFVIVELSDDILVDTVVLANFEFFSSMVRHFRVSVSDRYPVKVDKWKDLGTFEAKNSRDIQPFLVQNPLIWAKYVRIEFLTHYGNEFYCPVSLLRVHGTRMLESWKDQETQADEEEVVEEPVGELPSSAMNAEIGENTTFASPEGGSPEGGSPEVASDTSPDLLMPRHIFSRLELDNSTCPPLVPLPHSESIPSDPELQIGDRVKPGYQPSTHDRLRAGDSAKRTPEDRSAFIPANLTDQVDETSSSSAKSVPVGAHQSSTYTDPRPGGGESTTIGTSSTKTAQATVQSRNKHNSTAVPSSPTVQESFFKAVSKRLQYLESNVSLSLKYIEDQSRYLQEIQKMAERRQLSRIDIFLDSLNNTVLSELRTVRQQYDQIWQSTVIALESQREQSQRETVALSSRLNILADEVVFQKRMAIVQAILLLSCLILVIFSRAMTQPILAGSFDLGRTSNLDHSDPGIRSEQVAQNTYTSAYDSFGRPFDGEGRGERASLEGASEALQNLPGTPARLLTPASEDGYSCQALESNLCGPDRSTMSQTRPFDTFAENDSTENCHGSSMDFGGHRLVDEAAGTLDNAAQHGCGILPQNSLRSTRVLLDPLPLESKDEAQSANQSLGIVSSTVRKPLPALPE</sequence>
<feature type="signal peptide" evidence="6">
    <location>
        <begin position="1"/>
        <end position="29"/>
    </location>
</feature>
<evidence type="ECO:0000313" key="9">
    <source>
        <dbReference type="Proteomes" id="UP001244207"/>
    </source>
</evidence>
<dbReference type="GO" id="GO:0005737">
    <property type="term" value="C:cytoplasm"/>
    <property type="evidence" value="ECO:0007669"/>
    <property type="project" value="TreeGrafter"/>
</dbReference>
<evidence type="ECO:0000259" key="7">
    <source>
        <dbReference type="PROSITE" id="PS51469"/>
    </source>
</evidence>
<dbReference type="InterPro" id="IPR045120">
    <property type="entry name" value="Suco/Slp1-like"/>
</dbReference>
<accession>A0AAD8XG89</accession>
<evidence type="ECO:0000256" key="5">
    <source>
        <dbReference type="SAM" id="MobiDB-lite"/>
    </source>
</evidence>